<evidence type="ECO:0008006" key="4">
    <source>
        <dbReference type="Google" id="ProtNLM"/>
    </source>
</evidence>
<dbReference type="AlphaFoldDB" id="A0A3A4NXM3"/>
<keyword evidence="1" id="KW-0472">Membrane</keyword>
<name>A0A3A4NXM3_ABYX5</name>
<keyword evidence="1" id="KW-0812">Transmembrane</keyword>
<organism evidence="2 3">
    <name type="scientific">Abyssobacteria bacterium (strain SURF_5)</name>
    <dbReference type="NCBI Taxonomy" id="2093360"/>
    <lineage>
        <taxon>Bacteria</taxon>
        <taxon>Pseudomonadati</taxon>
        <taxon>Candidatus Hydrogenedentota</taxon>
        <taxon>Candidatus Abyssobacteria</taxon>
    </lineage>
</organism>
<proteinExistence type="predicted"/>
<accession>A0A3A4NXM3</accession>
<keyword evidence="1" id="KW-1133">Transmembrane helix</keyword>
<comment type="caution">
    <text evidence="2">The sequence shown here is derived from an EMBL/GenBank/DDBJ whole genome shotgun (WGS) entry which is preliminary data.</text>
</comment>
<evidence type="ECO:0000313" key="3">
    <source>
        <dbReference type="Proteomes" id="UP000265882"/>
    </source>
</evidence>
<protein>
    <recommendedName>
        <fullName evidence="4">Prepilin-type N-terminal cleavage/methylation domain-containing protein</fullName>
    </recommendedName>
</protein>
<dbReference type="Proteomes" id="UP000265882">
    <property type="component" value="Unassembled WGS sequence"/>
</dbReference>
<evidence type="ECO:0000256" key="1">
    <source>
        <dbReference type="SAM" id="Phobius"/>
    </source>
</evidence>
<evidence type="ECO:0000313" key="2">
    <source>
        <dbReference type="EMBL" id="RJP20534.1"/>
    </source>
</evidence>
<reference evidence="2 3" key="1">
    <citation type="journal article" date="2017" name="ISME J.">
        <title>Energy and carbon metabolisms in a deep terrestrial subsurface fluid microbial community.</title>
        <authorList>
            <person name="Momper L."/>
            <person name="Jungbluth S.P."/>
            <person name="Lee M.D."/>
            <person name="Amend J.P."/>
        </authorList>
    </citation>
    <scope>NUCLEOTIDE SEQUENCE [LARGE SCALE GENOMIC DNA]</scope>
    <source>
        <strain evidence="2">SURF_5</strain>
    </source>
</reference>
<feature type="transmembrane region" description="Helical" evidence="1">
    <location>
        <begin position="26"/>
        <end position="48"/>
    </location>
</feature>
<dbReference type="EMBL" id="QZKU01000076">
    <property type="protein sequence ID" value="RJP20534.1"/>
    <property type="molecule type" value="Genomic_DNA"/>
</dbReference>
<gene>
    <name evidence="2" type="ORF">C4520_11230</name>
</gene>
<sequence length="192" mass="21051">MIKTERSASRNRFSFAPLSESSGLSILELIIALLILQIAVTGFAQFFMGGLDLSKKARGSELAQILAQNQMEEILRNFPAQTALAQTGGPRLLQDFPGRFRDFSLDSSEVSSFRWIAEILPASHNPKLATITLHVYAITSREVKGGAVSSEPEFFLSDDRKRFSLIQPGEDGSSEIVQGKEALHIVTALAVR</sequence>